<evidence type="ECO:0000256" key="11">
    <source>
        <dbReference type="RuleBase" id="RU364134"/>
    </source>
</evidence>
<feature type="region of interest" description="Disordered" evidence="12">
    <location>
        <begin position="395"/>
        <end position="425"/>
    </location>
</feature>
<evidence type="ECO:0000256" key="5">
    <source>
        <dbReference type="ARBA" id="ARBA00023015"/>
    </source>
</evidence>
<organism evidence="16 17">
    <name type="scientific">Trichophyton equinum (strain ATCC MYA-4606 / CBS 127.97)</name>
    <name type="common">Horse ringworm fungus</name>
    <dbReference type="NCBI Taxonomy" id="559882"/>
    <lineage>
        <taxon>Eukaryota</taxon>
        <taxon>Fungi</taxon>
        <taxon>Dikarya</taxon>
        <taxon>Ascomycota</taxon>
        <taxon>Pezizomycotina</taxon>
        <taxon>Eurotiomycetes</taxon>
        <taxon>Eurotiomycetidae</taxon>
        <taxon>Onygenales</taxon>
        <taxon>Arthrodermataceae</taxon>
        <taxon>Trichophyton</taxon>
    </lineage>
</organism>
<dbReference type="VEuPathDB" id="FungiDB:TEQG_02810"/>
<feature type="domain" description="Mediator complex subunit Med13 N-terminal" evidence="14">
    <location>
        <begin position="1"/>
        <end position="353"/>
    </location>
</feature>
<feature type="domain" description="Mediator complex subunit Med13 C-terminal" evidence="13">
    <location>
        <begin position="1027"/>
        <end position="1321"/>
    </location>
</feature>
<evidence type="ECO:0000256" key="1">
    <source>
        <dbReference type="ARBA" id="ARBA00004123"/>
    </source>
</evidence>
<protein>
    <recommendedName>
        <fullName evidence="3 11">Mediator of RNA polymerase II transcription subunit 13</fullName>
    </recommendedName>
    <alternativeName>
        <fullName evidence="10 11">Mediator complex subunit 13</fullName>
    </alternativeName>
</protein>
<dbReference type="InterPro" id="IPR021643">
    <property type="entry name" value="Mediator_Med13_N"/>
</dbReference>
<dbReference type="PANTHER" id="PTHR48249:SF3">
    <property type="entry name" value="MEDIATOR OF RNA POLYMERASE II TRANSCRIPTION SUBUNIT 13"/>
    <property type="match status" value="1"/>
</dbReference>
<dbReference type="InterPro" id="IPR041285">
    <property type="entry name" value="MID_MedPIWI"/>
</dbReference>
<keyword evidence="4 11" id="KW-0678">Repressor</keyword>
<comment type="subunit">
    <text evidence="11">Component of the SRB8-11 complex, which itself associates with the Mediator complex.</text>
</comment>
<comment type="subcellular location">
    <subcellularLocation>
        <location evidence="1 11">Nucleus</location>
    </subcellularLocation>
</comment>
<evidence type="ECO:0000313" key="16">
    <source>
        <dbReference type="EMBL" id="EGE03776.1"/>
    </source>
</evidence>
<keyword evidence="6 11" id="KW-0010">Activator</keyword>
<dbReference type="PANTHER" id="PTHR48249">
    <property type="entry name" value="MEDIATOR OF RNA POLYMERASE II TRANSCRIPTION SUBUNIT 13"/>
    <property type="match status" value="1"/>
</dbReference>
<evidence type="ECO:0000256" key="4">
    <source>
        <dbReference type="ARBA" id="ARBA00022491"/>
    </source>
</evidence>
<dbReference type="Pfam" id="PF06333">
    <property type="entry name" value="Med13_C"/>
    <property type="match status" value="1"/>
</dbReference>
<reference evidence="17" key="1">
    <citation type="journal article" date="2012" name="MBio">
        <title>Comparative genome analysis of Trichophyton rubrum and related dermatophytes reveals candidate genes involved in infection.</title>
        <authorList>
            <person name="Martinez D.A."/>
            <person name="Oliver B.G."/>
            <person name="Graeser Y."/>
            <person name="Goldberg J.M."/>
            <person name="Li W."/>
            <person name="Martinez-Rossi N.M."/>
            <person name="Monod M."/>
            <person name="Shelest E."/>
            <person name="Barton R.C."/>
            <person name="Birch E."/>
            <person name="Brakhage A.A."/>
            <person name="Chen Z."/>
            <person name="Gurr S.J."/>
            <person name="Heiman D."/>
            <person name="Heitman J."/>
            <person name="Kosti I."/>
            <person name="Rossi A."/>
            <person name="Saif S."/>
            <person name="Samalova M."/>
            <person name="Saunders C.W."/>
            <person name="Shea T."/>
            <person name="Summerbell R.C."/>
            <person name="Xu J."/>
            <person name="Young S."/>
            <person name="Zeng Q."/>
            <person name="Birren B.W."/>
            <person name="Cuomo C.A."/>
            <person name="White T.C."/>
        </authorList>
    </citation>
    <scope>NUCLEOTIDE SEQUENCE [LARGE SCALE GENOMIC DNA]</scope>
    <source>
        <strain evidence="17">ATCC MYA-4606 / CBS 127.97</strain>
    </source>
</reference>
<keyword evidence="5 11" id="KW-0805">Transcription regulation</keyword>
<name>F2PPF8_TRIEC</name>
<gene>
    <name evidence="16" type="ORF">TEQG_02810</name>
</gene>
<comment type="function">
    <text evidence="9 11">Component of the SRB8-11 complex. The SRB8-11 complex is a regulatory module of the Mediator complex which is itself involved in regulation of basal and activated RNA polymerase II-dependent transcription. The SRB8-11 complex may be involved in the transcriptional repression of a subset of genes regulated by Mediator. It may inhibit the association of the Mediator complex with RNA polymerase II to form the holoenzyme complex.</text>
</comment>
<evidence type="ECO:0000256" key="6">
    <source>
        <dbReference type="ARBA" id="ARBA00023159"/>
    </source>
</evidence>
<feature type="region of interest" description="Disordered" evidence="12">
    <location>
        <begin position="1170"/>
        <end position="1236"/>
    </location>
</feature>
<feature type="compositionally biased region" description="Polar residues" evidence="12">
    <location>
        <begin position="606"/>
        <end position="618"/>
    </location>
</feature>
<evidence type="ECO:0000256" key="3">
    <source>
        <dbReference type="ARBA" id="ARBA00019618"/>
    </source>
</evidence>
<dbReference type="GO" id="GO:0003713">
    <property type="term" value="F:transcription coactivator activity"/>
    <property type="evidence" value="ECO:0007669"/>
    <property type="project" value="TreeGrafter"/>
</dbReference>
<evidence type="ECO:0000256" key="7">
    <source>
        <dbReference type="ARBA" id="ARBA00023163"/>
    </source>
</evidence>
<evidence type="ECO:0000259" key="14">
    <source>
        <dbReference type="Pfam" id="PF11597"/>
    </source>
</evidence>
<sequence>MEFPIGAETNGRVFDELSTCHWKVYGVDSNGSGLGTSGSSVNQLFKKIQICALALREAGCLTCPSSDGTGIWVFSLDAEFSRLKSFASNQSKDSEDLVVGQVPIYEYCGGTTSIAELSQKLLSKSSENTRNSSLAETLSSRNKLEIPASLELTHSSLYASFISSIAWSLSLHLTKHHGAIPLGKRTFFTAADSDMSSGSTSTSVISTLDIELSQSGKVIISLRSRSQPGITQLSEGPGVSSISELRLHDDIWLAPAGTIARYIGIGGSEYALGTGNSYHSNNIHGSRNGFSSEGQDPWKLAVCSWLERTGVPIEISDNMRWVQVEVVTRHQRLGQGKATGTRRIYWPAQLCFKKARFPTSSPIQGAETLSRDSLGPLQYARQWLKCSVPRDEVLSRNAPSDVAQHPEQHPQSETLASPDGIDVPNTTESMARALVYPDFHPATVYPTPPGGALGFGQLASDHSGGQYPLELSHIPREDPDTNITESLNPNTRSLLEETSPGLGAGTGMYDTADDDLFEEMDDNFDNKGITEADFNFFDEPGLSDTNLDVDSGNPSHSFVIPDHPTAESKPDLEMSESLASLEPAPPTKPHGMETPMLDNAVEEGANQGQSEIKSSQPTARAADTDRDTERPISPPLSPSGVKRILFSSPRGSSEKSKSTTISATKLPVEASNQSGQYKGRYDAISFQHELDFSDRKYGIDGRFWFLPDHKTFNHNTDSHTTKIPMVNDLLAPVYKLGQQAYHKINERLDNADSERCSSSTSSTSSVSGDHYEQAGFNKMRPVDPIDNRPSLKSYASISDIGPSQQMKDATGAIVSLRPPHMHIRRGNCSLEVLPTAISFWETFGLEPLKGKKDIISYCLHPVSMQESANAFLDRLGLTYSGANLGTFARHGSAKGLVPWSLSQDKLDYTSIMRKLQHICESLGTALSNLSMNNKTVVVCIVNPFKIGAAMVDICVAFLRLFRKYVEEADKRSVRRPNELVLQIVPSEFITGDDSLVIPTQNDYLRLALEVYSRCPPQDPISDMFAGAPAFALATSVPKMIPFRLTAEEGSPMDAGQACHVAYSVSQDQRWVTAAWCDNLGLRQLTLSYSLRQDVSHTCRPLSEVREDIWQVMVDMTGMSRCRWRVVLAKDEPMDAEEITAWTNLAARHNQHHSGLVDLILLTVNTEPNLHLKLPPPPPQLNALYQSGNASTPVSTPKPSISSPDPSTSAPTPPNISNTPNFSSESSQPQAQSHFQVHPTQISVETNTETLLVDKSDDSWALVLSQRLNNSHSFTNYKPALANGYLIHRSGTSDTDWKASLMVNLIHLQSRIPPSIVLKDLLGQEDLPVLGEIMASLGTFLLPLKDRSY</sequence>
<dbReference type="Pfam" id="PF18296">
    <property type="entry name" value="MID_MedPIWI"/>
    <property type="match status" value="1"/>
</dbReference>
<evidence type="ECO:0000256" key="9">
    <source>
        <dbReference type="ARBA" id="ARBA00025661"/>
    </source>
</evidence>
<feature type="compositionally biased region" description="Polar residues" evidence="12">
    <location>
        <begin position="1184"/>
        <end position="1193"/>
    </location>
</feature>
<evidence type="ECO:0000256" key="12">
    <source>
        <dbReference type="SAM" id="MobiDB-lite"/>
    </source>
</evidence>
<evidence type="ECO:0000256" key="2">
    <source>
        <dbReference type="ARBA" id="ARBA00009354"/>
    </source>
</evidence>
<feature type="compositionally biased region" description="Polar residues" evidence="12">
    <location>
        <begin position="1214"/>
        <end position="1236"/>
    </location>
</feature>
<evidence type="ECO:0000256" key="8">
    <source>
        <dbReference type="ARBA" id="ARBA00023242"/>
    </source>
</evidence>
<keyword evidence="8 11" id="KW-0539">Nucleus</keyword>
<dbReference type="Pfam" id="PF11597">
    <property type="entry name" value="Med13_N"/>
    <property type="match status" value="1"/>
</dbReference>
<feature type="compositionally biased region" description="Polar residues" evidence="12">
    <location>
        <begin position="545"/>
        <end position="556"/>
    </location>
</feature>
<comment type="similarity">
    <text evidence="2 11">Belongs to the Mediator complex subunit 13 family.</text>
</comment>
<dbReference type="InterPro" id="IPR051139">
    <property type="entry name" value="Mediator_complx_sub13"/>
</dbReference>
<dbReference type="Proteomes" id="UP000009169">
    <property type="component" value="Unassembled WGS sequence"/>
</dbReference>
<dbReference type="HOGENOM" id="CLU_002210_0_0_1"/>
<dbReference type="eggNOG" id="ENOG502QQJC">
    <property type="taxonomic scope" value="Eukaryota"/>
</dbReference>
<dbReference type="EMBL" id="DS995729">
    <property type="protein sequence ID" value="EGE03776.1"/>
    <property type="molecule type" value="Genomic_DNA"/>
</dbReference>
<feature type="compositionally biased region" description="Low complexity" evidence="12">
    <location>
        <begin position="757"/>
        <end position="767"/>
    </location>
</feature>
<feature type="region of interest" description="Disordered" evidence="12">
    <location>
        <begin position="545"/>
        <end position="664"/>
    </location>
</feature>
<accession>F2PPF8</accession>
<dbReference type="GO" id="GO:0016592">
    <property type="term" value="C:mediator complex"/>
    <property type="evidence" value="ECO:0007669"/>
    <property type="project" value="InterPro"/>
</dbReference>
<evidence type="ECO:0000259" key="13">
    <source>
        <dbReference type="Pfam" id="PF06333"/>
    </source>
</evidence>
<evidence type="ECO:0000259" key="15">
    <source>
        <dbReference type="Pfam" id="PF18296"/>
    </source>
</evidence>
<feature type="compositionally biased region" description="Low complexity" evidence="12">
    <location>
        <begin position="1194"/>
        <end position="1209"/>
    </location>
</feature>
<evidence type="ECO:0000256" key="10">
    <source>
        <dbReference type="ARBA" id="ARBA00032008"/>
    </source>
</evidence>
<proteinExistence type="inferred from homology"/>
<feature type="region of interest" description="Disordered" evidence="12">
    <location>
        <begin position="750"/>
        <end position="770"/>
    </location>
</feature>
<dbReference type="InterPro" id="IPR009401">
    <property type="entry name" value="Med13_C"/>
</dbReference>
<dbReference type="OrthoDB" id="103819at2759"/>
<dbReference type="GO" id="GO:0045944">
    <property type="term" value="P:positive regulation of transcription by RNA polymerase II"/>
    <property type="evidence" value="ECO:0007669"/>
    <property type="project" value="TreeGrafter"/>
</dbReference>
<keyword evidence="7 11" id="KW-0804">Transcription</keyword>
<feature type="domain" description="MID" evidence="15">
    <location>
        <begin position="852"/>
        <end position="1016"/>
    </location>
</feature>
<keyword evidence="17" id="KW-1185">Reference proteome</keyword>
<evidence type="ECO:0000313" key="17">
    <source>
        <dbReference type="Proteomes" id="UP000009169"/>
    </source>
</evidence>